<dbReference type="AlphaFoldDB" id="A0A8H4N9F4"/>
<dbReference type="InterPro" id="IPR017441">
    <property type="entry name" value="Protein_kinase_ATP_BS"/>
</dbReference>
<keyword evidence="1" id="KW-0547">Nucleotide-binding</keyword>
<dbReference type="PANTHER" id="PTHR44167:SF30">
    <property type="entry name" value="PHOSPHORYLASE KINASE"/>
    <property type="match status" value="1"/>
</dbReference>
<dbReference type="Gene3D" id="1.10.510.10">
    <property type="entry name" value="Transferase(Phosphotransferase) domain 1"/>
    <property type="match status" value="1"/>
</dbReference>
<dbReference type="InterPro" id="IPR000719">
    <property type="entry name" value="Prot_kinase_dom"/>
</dbReference>
<dbReference type="PROSITE" id="PS50011">
    <property type="entry name" value="PROTEIN_KINASE_DOM"/>
    <property type="match status" value="1"/>
</dbReference>
<dbReference type="OrthoDB" id="5979581at2759"/>
<dbReference type="InterPro" id="IPR011009">
    <property type="entry name" value="Kinase-like_dom_sf"/>
</dbReference>
<feature type="compositionally biased region" description="Polar residues" evidence="2">
    <location>
        <begin position="18"/>
        <end position="29"/>
    </location>
</feature>
<gene>
    <name evidence="4" type="ORF">GTA08_BOTSDO12334</name>
</gene>
<feature type="region of interest" description="Disordered" evidence="2">
    <location>
        <begin position="96"/>
        <end position="134"/>
    </location>
</feature>
<evidence type="ECO:0000259" key="3">
    <source>
        <dbReference type="PROSITE" id="PS50011"/>
    </source>
</evidence>
<reference evidence="4" key="1">
    <citation type="submission" date="2020-04" db="EMBL/GenBank/DDBJ databases">
        <title>Genome Assembly and Annotation of Botryosphaeria dothidea sdau 11-99, a Latent Pathogen of Apple Fruit Ring Rot in China.</title>
        <authorList>
            <person name="Yu C."/>
            <person name="Diao Y."/>
            <person name="Lu Q."/>
            <person name="Zhao J."/>
            <person name="Cui S."/>
            <person name="Peng C."/>
            <person name="He B."/>
            <person name="Liu H."/>
        </authorList>
    </citation>
    <scope>NUCLEOTIDE SEQUENCE [LARGE SCALE GENOMIC DNA]</scope>
    <source>
        <strain evidence="4">Sdau11-99</strain>
    </source>
</reference>
<dbReference type="CDD" id="cd00180">
    <property type="entry name" value="PKc"/>
    <property type="match status" value="1"/>
</dbReference>
<dbReference type="PANTHER" id="PTHR44167">
    <property type="entry name" value="OVARIAN-SPECIFIC SERINE/THREONINE-PROTEIN KINASE LOK-RELATED"/>
    <property type="match status" value="1"/>
</dbReference>
<dbReference type="GO" id="GO:0005524">
    <property type="term" value="F:ATP binding"/>
    <property type="evidence" value="ECO:0007669"/>
    <property type="project" value="UniProtKB-UniRule"/>
</dbReference>
<feature type="domain" description="Protein kinase" evidence="3">
    <location>
        <begin position="305"/>
        <end position="588"/>
    </location>
</feature>
<dbReference type="SMART" id="SM00220">
    <property type="entry name" value="S_TKc"/>
    <property type="match status" value="1"/>
</dbReference>
<protein>
    <recommendedName>
        <fullName evidence="3">Protein kinase domain-containing protein</fullName>
    </recommendedName>
</protein>
<dbReference type="Proteomes" id="UP000572817">
    <property type="component" value="Unassembled WGS sequence"/>
</dbReference>
<keyword evidence="5" id="KW-1185">Reference proteome</keyword>
<keyword evidence="1" id="KW-0067">ATP-binding</keyword>
<dbReference type="Gene3D" id="3.30.200.20">
    <property type="entry name" value="Phosphorylase Kinase, domain 1"/>
    <property type="match status" value="1"/>
</dbReference>
<evidence type="ECO:0000256" key="1">
    <source>
        <dbReference type="PROSITE-ProRule" id="PRU10141"/>
    </source>
</evidence>
<feature type="binding site" evidence="1">
    <location>
        <position position="334"/>
    </location>
    <ligand>
        <name>ATP</name>
        <dbReference type="ChEBI" id="CHEBI:30616"/>
    </ligand>
</feature>
<evidence type="ECO:0000313" key="5">
    <source>
        <dbReference type="Proteomes" id="UP000572817"/>
    </source>
</evidence>
<name>A0A8H4N9F4_9PEZI</name>
<dbReference type="Pfam" id="PF00069">
    <property type="entry name" value="Pkinase"/>
    <property type="match status" value="1"/>
</dbReference>
<dbReference type="GO" id="GO:0005634">
    <property type="term" value="C:nucleus"/>
    <property type="evidence" value="ECO:0007669"/>
    <property type="project" value="TreeGrafter"/>
</dbReference>
<evidence type="ECO:0000256" key="2">
    <source>
        <dbReference type="SAM" id="MobiDB-lite"/>
    </source>
</evidence>
<feature type="compositionally biased region" description="Low complexity" evidence="2">
    <location>
        <begin position="1"/>
        <end position="17"/>
    </location>
</feature>
<proteinExistence type="predicted"/>
<dbReference type="SUPFAM" id="SSF56112">
    <property type="entry name" value="Protein kinase-like (PK-like)"/>
    <property type="match status" value="1"/>
</dbReference>
<dbReference type="GO" id="GO:0044773">
    <property type="term" value="P:mitotic DNA damage checkpoint signaling"/>
    <property type="evidence" value="ECO:0007669"/>
    <property type="project" value="TreeGrafter"/>
</dbReference>
<dbReference type="EMBL" id="WWBZ02000007">
    <property type="protein sequence ID" value="KAF4312193.1"/>
    <property type="molecule type" value="Genomic_DNA"/>
</dbReference>
<evidence type="ECO:0000313" key="4">
    <source>
        <dbReference type="EMBL" id="KAF4312193.1"/>
    </source>
</evidence>
<dbReference type="GO" id="GO:0004674">
    <property type="term" value="F:protein serine/threonine kinase activity"/>
    <property type="evidence" value="ECO:0007669"/>
    <property type="project" value="TreeGrafter"/>
</dbReference>
<accession>A0A8H4N9F4</accession>
<organism evidence="4 5">
    <name type="scientific">Botryosphaeria dothidea</name>
    <dbReference type="NCBI Taxonomy" id="55169"/>
    <lineage>
        <taxon>Eukaryota</taxon>
        <taxon>Fungi</taxon>
        <taxon>Dikarya</taxon>
        <taxon>Ascomycota</taxon>
        <taxon>Pezizomycotina</taxon>
        <taxon>Dothideomycetes</taxon>
        <taxon>Dothideomycetes incertae sedis</taxon>
        <taxon>Botryosphaeriales</taxon>
        <taxon>Botryosphaeriaceae</taxon>
        <taxon>Botryosphaeria</taxon>
    </lineage>
</organism>
<sequence length="684" mass="74956">MGSPTSPFPTTLTPTEPDASSSSHQTIDTEPTAGADGTQPGAEACGCFAHLRPANLEACLAFDEVASELMSAPDALPYHRHFVSVETIVPLSSLRRPAAADDDAGTEGAAGSQALQPSATETETDDEETPTQDPRLVWTGHYRFSFDAPLELPPLGWRVGGGRWKRPGRERQAQRANGGVDLLLARTRVPAAGLAGLHARFAFERNGAFMLVVENPRRPSVVLGDEAFEAGSRVLAKRRCRIGLGNLAYVFEYVVRTDGGSEAGERERRFQERLGQFLRETFRGDTPPKELLASPAEADHPLCDWLIRGTVGRGAFGTVTAARHRVTGKVAAAKMVVRTQRSVGECMKEIDVSRSVPEHPNVAALIDTIYERGDRWYTGPRPERVWLIFTPFVRDSLHSYIQSSPSTSSLAAPLPPRLLHLRLSLFYQLLSGLAHLHAHGFIHRDIKPANLGIVSLPATTDSSQASTVKARIVILDFGHAIFSPRALPQPGAVGTIPYLAPEMEHTEYGTGVDVWALGVVGWQLFVQKALPWRRVPEEEAVWMGRMAALKDKVDEEGEDGIYALLVHMLEWNEEERISAEDAMGHTAPQNVNRGCHFTSLPAELQNIIYELALIMPDERDLSGKKRDCSIFLSNSAISLECTPFGRIETRIPCSCTVEDEKTGSISATCVQEDEARVHTHPLRV</sequence>
<feature type="region of interest" description="Disordered" evidence="2">
    <location>
        <begin position="1"/>
        <end position="38"/>
    </location>
</feature>
<comment type="caution">
    <text evidence="4">The sequence shown here is derived from an EMBL/GenBank/DDBJ whole genome shotgun (WGS) entry which is preliminary data.</text>
</comment>
<dbReference type="PROSITE" id="PS00107">
    <property type="entry name" value="PROTEIN_KINASE_ATP"/>
    <property type="match status" value="1"/>
</dbReference>